<name>A0ABV6C0R2_9ACTN</name>
<feature type="compositionally biased region" description="Basic and acidic residues" evidence="1">
    <location>
        <begin position="832"/>
        <end position="845"/>
    </location>
</feature>
<evidence type="ECO:0000313" key="3">
    <source>
        <dbReference type="EMBL" id="MFC0081279.1"/>
    </source>
</evidence>
<dbReference type="EC" id="2.4.-.-" evidence="3"/>
<dbReference type="RefSeq" id="WP_377788377.1">
    <property type="nucleotide sequence ID" value="NZ_JBHLYQ010000024.1"/>
</dbReference>
<gene>
    <name evidence="3" type="ORF">ACFFRE_03775</name>
</gene>
<comment type="caution">
    <text evidence="3">The sequence shown here is derived from an EMBL/GenBank/DDBJ whole genome shotgun (WGS) entry which is preliminary data.</text>
</comment>
<keyword evidence="3" id="KW-0328">Glycosyltransferase</keyword>
<feature type="region of interest" description="Disordered" evidence="1">
    <location>
        <begin position="810"/>
        <end position="855"/>
    </location>
</feature>
<dbReference type="Gene3D" id="3.90.550.10">
    <property type="entry name" value="Spore Coat Polysaccharide Biosynthesis Protein SpsA, Chain A"/>
    <property type="match status" value="2"/>
</dbReference>
<evidence type="ECO:0000313" key="4">
    <source>
        <dbReference type="Proteomes" id="UP001589788"/>
    </source>
</evidence>
<evidence type="ECO:0000256" key="1">
    <source>
        <dbReference type="SAM" id="MobiDB-lite"/>
    </source>
</evidence>
<keyword evidence="4" id="KW-1185">Reference proteome</keyword>
<organism evidence="3 4">
    <name type="scientific">Aciditerrimonas ferrireducens</name>
    <dbReference type="NCBI Taxonomy" id="667306"/>
    <lineage>
        <taxon>Bacteria</taxon>
        <taxon>Bacillati</taxon>
        <taxon>Actinomycetota</taxon>
        <taxon>Acidimicrobiia</taxon>
        <taxon>Acidimicrobiales</taxon>
        <taxon>Acidimicrobiaceae</taxon>
        <taxon>Aciditerrimonas</taxon>
    </lineage>
</organism>
<dbReference type="InterPro" id="IPR029044">
    <property type="entry name" value="Nucleotide-diphossugar_trans"/>
</dbReference>
<dbReference type="PANTHER" id="PTHR43630">
    <property type="entry name" value="POLY-BETA-1,6-N-ACETYL-D-GLUCOSAMINE SYNTHASE"/>
    <property type="match status" value="1"/>
</dbReference>
<dbReference type="InterPro" id="IPR011990">
    <property type="entry name" value="TPR-like_helical_dom_sf"/>
</dbReference>
<dbReference type="Pfam" id="PF00535">
    <property type="entry name" value="Glycos_transf_2"/>
    <property type="match status" value="2"/>
</dbReference>
<dbReference type="SUPFAM" id="SSF48452">
    <property type="entry name" value="TPR-like"/>
    <property type="match status" value="1"/>
</dbReference>
<reference evidence="3 4" key="1">
    <citation type="submission" date="2024-09" db="EMBL/GenBank/DDBJ databases">
        <authorList>
            <person name="Sun Q."/>
            <person name="Mori K."/>
        </authorList>
    </citation>
    <scope>NUCLEOTIDE SEQUENCE [LARGE SCALE GENOMIC DNA]</scope>
    <source>
        <strain evidence="3 4">JCM 15389</strain>
    </source>
</reference>
<protein>
    <submittedName>
        <fullName evidence="3">Glycosyltransferase</fullName>
        <ecNumber evidence="3">2.4.-.-</ecNumber>
    </submittedName>
</protein>
<feature type="compositionally biased region" description="Basic and acidic residues" evidence="1">
    <location>
        <begin position="917"/>
        <end position="927"/>
    </location>
</feature>
<dbReference type="InterPro" id="IPR001173">
    <property type="entry name" value="Glyco_trans_2-like"/>
</dbReference>
<dbReference type="Gene3D" id="1.25.40.10">
    <property type="entry name" value="Tetratricopeptide repeat domain"/>
    <property type="match status" value="1"/>
</dbReference>
<dbReference type="Proteomes" id="UP001589788">
    <property type="component" value="Unassembled WGS sequence"/>
</dbReference>
<dbReference type="CDD" id="cd02511">
    <property type="entry name" value="Beta4Glucosyltransferase"/>
    <property type="match status" value="1"/>
</dbReference>
<dbReference type="GO" id="GO:0016757">
    <property type="term" value="F:glycosyltransferase activity"/>
    <property type="evidence" value="ECO:0007669"/>
    <property type="project" value="UniProtKB-KW"/>
</dbReference>
<feature type="region of interest" description="Disordered" evidence="1">
    <location>
        <begin position="916"/>
        <end position="963"/>
    </location>
</feature>
<sequence length="963" mass="103562">MPRVVPVLFSSGEGVPATGWLDLPAPFSLLLVAPDPGPPPPPRVLVPAGRSPLGALNDATALVEATHLVLLSPGSDPAAHLPALRRLGEKHPWQEPGRVALVEDGVLLAEREGLLAVGGLPEEATSWEQAIETTRQRILELSASDSRREDRHGRTGSVYPAQHPVFLSGCLIVKDEERFIEQCLRSILPVVDEVVVYDTGSTDRTREIAKELGALVVEGYWDDDFARARNAAVRRCGGEWVLWLDADEVLVCEDPRELRSLLQRTKPEIDAWSVEIENLTGAGVGAGFSHRAARLFRRGRCRWVGKLHEQLIRTKGRPEIAQALLETAFLRHYGYTDRMLAERNKAERNLRVAEADARAADGPFRSTALVSLARSQHLAGDVDRALSTLEEALGEADMTPTLRRLALRTGANTLIHEHRFAEAEAWIERLAAACTSPVQVLRLRADLALAKEHWQEALDCLDALGPTAVDEDGERLSFAMLAPLRAKALSGLQRWSEAADQLLEVLRSEGTLDTHLGELLACLERAGRSADEVAPAIPPEKAELFMAQVRQLDPPHGDLVLEALWTKGRIPPVKVLATAGLVAAELPVERALVWSTRIRQAGYPEACPLRALVRAPHRGVADRAAALGVLARLQDPIAGDLALELADELPMACYPLVVSQLAALAPSLVTHFPTPGPEPLPPRAFSLVVPCQDDASLLSGLLASVTRSTPPGALEVVLVDRGSTDATAQVQDTPDGLVRALHRPRETSLLDAWLAGAAAARNPVVLVVDPDFLATPNWLAPLYRAFEDPTVGLVAPLLLDVDGTVWSAGCHWVEPEPPEDDAEGDEPSPARLEPRGAGRPGRDPDLAEFGPPDAPAPAAFACRRDLLLGAAEALRDDRPAEDDTVPGPLAALARLADHLRAAGSALAFAPEAVLLRAARDPRLDRRRAGLPPTEDESTTPVAGSDGETSDAQQGADEPALARA</sequence>
<feature type="compositionally biased region" description="Acidic residues" evidence="1">
    <location>
        <begin position="816"/>
        <end position="826"/>
    </location>
</feature>
<proteinExistence type="predicted"/>
<dbReference type="SUPFAM" id="SSF53448">
    <property type="entry name" value="Nucleotide-diphospho-sugar transferases"/>
    <property type="match status" value="2"/>
</dbReference>
<feature type="domain" description="Glycosyltransferase 2-like" evidence="2">
    <location>
        <begin position="686"/>
        <end position="796"/>
    </location>
</feature>
<keyword evidence="3" id="KW-0808">Transferase</keyword>
<evidence type="ECO:0000259" key="2">
    <source>
        <dbReference type="Pfam" id="PF00535"/>
    </source>
</evidence>
<dbReference type="EMBL" id="JBHLYQ010000024">
    <property type="protein sequence ID" value="MFC0081279.1"/>
    <property type="molecule type" value="Genomic_DNA"/>
</dbReference>
<dbReference type="PANTHER" id="PTHR43630:SF2">
    <property type="entry name" value="GLYCOSYLTRANSFERASE"/>
    <property type="match status" value="1"/>
</dbReference>
<accession>A0ABV6C0R2</accession>
<feature type="domain" description="Glycosyltransferase 2-like" evidence="2">
    <location>
        <begin position="171"/>
        <end position="251"/>
    </location>
</feature>
<dbReference type="CDD" id="cd00761">
    <property type="entry name" value="Glyco_tranf_GTA_type"/>
    <property type="match status" value="1"/>
</dbReference>